<dbReference type="AlphaFoldDB" id="A0A1J5TLV8"/>
<dbReference type="Gene3D" id="2.60.120.460">
    <property type="entry name" value="YjbQ-like"/>
    <property type="match status" value="1"/>
</dbReference>
<accession>A0A1J5TLV8</accession>
<dbReference type="PIRSF" id="PIRSF004681">
    <property type="entry name" value="UCP004681"/>
    <property type="match status" value="1"/>
</dbReference>
<dbReference type="PROSITE" id="PS01314">
    <property type="entry name" value="UPF0047"/>
    <property type="match status" value="1"/>
</dbReference>
<evidence type="ECO:0000256" key="1">
    <source>
        <dbReference type="ARBA" id="ARBA00005534"/>
    </source>
</evidence>
<dbReference type="Pfam" id="PF01894">
    <property type="entry name" value="YjbQ"/>
    <property type="match status" value="1"/>
</dbReference>
<organism evidence="2 3">
    <name type="scientific">Marine Group III euryarchaeote CG-Epi5</name>
    <dbReference type="NCBI Taxonomy" id="1888999"/>
    <lineage>
        <taxon>Archaea</taxon>
        <taxon>Methanobacteriati</taxon>
        <taxon>Thermoplasmatota</taxon>
        <taxon>Thermoplasmata</taxon>
        <taxon>Candidatus Thermoprofundales</taxon>
    </lineage>
</organism>
<dbReference type="EMBL" id="MIYW01000020">
    <property type="protein sequence ID" value="OIR21935.1"/>
    <property type="molecule type" value="Genomic_DNA"/>
</dbReference>
<evidence type="ECO:0008006" key="4">
    <source>
        <dbReference type="Google" id="ProtNLM"/>
    </source>
</evidence>
<comment type="similarity">
    <text evidence="1">Belongs to the UPF0047 family.</text>
</comment>
<evidence type="ECO:0000313" key="2">
    <source>
        <dbReference type="EMBL" id="OIR21935.1"/>
    </source>
</evidence>
<dbReference type="InterPro" id="IPR001602">
    <property type="entry name" value="UPF0047_YjbQ-like"/>
</dbReference>
<gene>
    <name evidence="2" type="ORF">BEU02_00820</name>
</gene>
<dbReference type="PANTHER" id="PTHR30615">
    <property type="entry name" value="UNCHARACTERIZED PROTEIN YJBQ-RELATED"/>
    <property type="match status" value="1"/>
</dbReference>
<sequence length="138" mass="15618">MALYQKTLEINTSPKSFLDITKNVQALVSESGLDNGVCSLFIKHTSASLVIQENYDPSVRQDFETIFSKLVPEDFPYFHNMEGKDDMPAHIRSALTSTSESIPVVNGKLSLGTWQGIYIWEHRNQRHIRKVTFSLVGD</sequence>
<evidence type="ECO:0000313" key="3">
    <source>
        <dbReference type="Proteomes" id="UP000183686"/>
    </source>
</evidence>
<proteinExistence type="inferred from homology"/>
<protein>
    <recommendedName>
        <fullName evidence="4">Secondary thiamine-phosphate synthase</fullName>
    </recommendedName>
</protein>
<dbReference type="NCBIfam" id="TIGR00149">
    <property type="entry name" value="TIGR00149_YjbQ"/>
    <property type="match status" value="1"/>
</dbReference>
<dbReference type="InterPro" id="IPR035917">
    <property type="entry name" value="YjbQ-like_sf"/>
</dbReference>
<name>A0A1J5TLV8_9ARCH</name>
<reference evidence="2 3" key="1">
    <citation type="submission" date="2016-08" db="EMBL/GenBank/DDBJ databases">
        <title>New Insights into Marine Group III Euryarchaeota, from dark to light.</title>
        <authorList>
            <person name="Haro-Moreno J.M."/>
            <person name="Rodriguez-Valera F."/>
            <person name="Lopez-Garcia P."/>
            <person name="Moreira D."/>
            <person name="Martin-Cuadrado A.B."/>
        </authorList>
    </citation>
    <scope>NUCLEOTIDE SEQUENCE [LARGE SCALE GENOMIC DNA]</scope>
    <source>
        <strain evidence="2">CG-Epi5</strain>
    </source>
</reference>
<dbReference type="Proteomes" id="UP000183686">
    <property type="component" value="Unassembled WGS sequence"/>
</dbReference>
<dbReference type="PANTHER" id="PTHR30615:SF8">
    <property type="entry name" value="UPF0047 PROTEIN C4A8.02C"/>
    <property type="match status" value="1"/>
</dbReference>
<dbReference type="SUPFAM" id="SSF111038">
    <property type="entry name" value="YjbQ-like"/>
    <property type="match status" value="1"/>
</dbReference>
<comment type="caution">
    <text evidence="2">The sequence shown here is derived from an EMBL/GenBank/DDBJ whole genome shotgun (WGS) entry which is preliminary data.</text>
</comment>